<feature type="compositionally biased region" description="Gly residues" evidence="1">
    <location>
        <begin position="62"/>
        <end position="72"/>
    </location>
</feature>
<evidence type="ECO:0000313" key="3">
    <source>
        <dbReference type="Proteomes" id="UP000236161"/>
    </source>
</evidence>
<feature type="region of interest" description="Disordered" evidence="1">
    <location>
        <begin position="349"/>
        <end position="368"/>
    </location>
</feature>
<sequence>MIGQNPNPAILTESTPMEQEEEVPPEQSDALAENPRPQPQSLVEPEQLPNPPPSPQQAGVEAGNGGEETGYGGREEAEKPQDEAAPLASLSDVAVPLVPEPNVTPVSRKSSGRRKKSSLTAKQRAAANHRLALLNGNFHPVPFLPGKILDFSTHEQLFRVLGIWDFAHLELDREVRADLLVQLIAYYDHSNRRSYVHGVRISVSRSDLARALSLPVKKEKANPSESNSSIQELVSSDEAAAVLLEFVSNYIPYGDDMCILPSEFMRATQLVKEGQLHKVDWAALVWVFVEKELLEAPKSGVCHWASHLQRLIMFQQPKLFAKESKPVLETVLELEEEEVSVAEVEANVADEGVGPDEDDDNASDNDGVKMRSLEDLGNVVREKDNVELGLTLGDEETLMDGLEDCRVGDDEEWPEQGKNQGFGNCLRRCSSKSSEDLENLAVEEERQDVKYGDDISVKFSNLERLSSSDLLQAMGTSNIPYAEQSNTLDPSPGEYLAVRSDMQKNVILGHDPNGSMYSGNNGKRLAAVIGNEEEDQFEHNNQQKRLRSCQPWEDMLSSFDGCMEGLQALAGRSKFLYAEKEQEVMSMQMQMQYLNQMLQEKDQVNRSLKIIMEEQQQHWQLTVRHYQHELSLMTQMLVGYKKALKQTRSRFADYRKMHPNDDETLYKDVPGTGGLVVSDREFEKLRSEKEEEVCQELLHTYLNFEMKFKEFKEAITSWSTKIGDLGGELKQLKDRFAKSNCSNT</sequence>
<protein>
    <submittedName>
        <fullName evidence="2">Uncharacterized protein</fullName>
    </submittedName>
</protein>
<organism evidence="2 3">
    <name type="scientific">Apostasia shenzhenica</name>
    <dbReference type="NCBI Taxonomy" id="1088818"/>
    <lineage>
        <taxon>Eukaryota</taxon>
        <taxon>Viridiplantae</taxon>
        <taxon>Streptophyta</taxon>
        <taxon>Embryophyta</taxon>
        <taxon>Tracheophyta</taxon>
        <taxon>Spermatophyta</taxon>
        <taxon>Magnoliopsida</taxon>
        <taxon>Liliopsida</taxon>
        <taxon>Asparagales</taxon>
        <taxon>Orchidaceae</taxon>
        <taxon>Apostasioideae</taxon>
        <taxon>Apostasia</taxon>
    </lineage>
</organism>
<name>A0A2I0A7V5_9ASPA</name>
<gene>
    <name evidence="2" type="ORF">AXF42_Ash003007</name>
</gene>
<keyword evidence="3" id="KW-1185">Reference proteome</keyword>
<dbReference type="STRING" id="1088818.A0A2I0A7V5"/>
<feature type="region of interest" description="Disordered" evidence="1">
    <location>
        <begin position="1"/>
        <end position="123"/>
    </location>
</feature>
<dbReference type="AlphaFoldDB" id="A0A2I0A7V5"/>
<dbReference type="OrthoDB" id="1935530at2759"/>
<dbReference type="PANTHER" id="PTHR35120:SF2">
    <property type="entry name" value="AMINOTRANSFERASE-LIKE PLANT MOBILE DOMAIN-CONTAINING PROTEIN"/>
    <property type="match status" value="1"/>
</dbReference>
<dbReference type="EMBL" id="KZ452013">
    <property type="protein sequence ID" value="PKA51640.1"/>
    <property type="molecule type" value="Genomic_DNA"/>
</dbReference>
<dbReference type="PANTHER" id="PTHR35120">
    <property type="entry name" value="HISTONE ACETYLTRANSFERASE KAT6B-LIKE"/>
    <property type="match status" value="1"/>
</dbReference>
<reference evidence="2 3" key="1">
    <citation type="journal article" date="2017" name="Nature">
        <title>The Apostasia genome and the evolution of orchids.</title>
        <authorList>
            <person name="Zhang G.Q."/>
            <person name="Liu K.W."/>
            <person name="Li Z."/>
            <person name="Lohaus R."/>
            <person name="Hsiao Y.Y."/>
            <person name="Niu S.C."/>
            <person name="Wang J.Y."/>
            <person name="Lin Y.C."/>
            <person name="Xu Q."/>
            <person name="Chen L.J."/>
            <person name="Yoshida K."/>
            <person name="Fujiwara S."/>
            <person name="Wang Z.W."/>
            <person name="Zhang Y.Q."/>
            <person name="Mitsuda N."/>
            <person name="Wang M."/>
            <person name="Liu G.H."/>
            <person name="Pecoraro L."/>
            <person name="Huang H.X."/>
            <person name="Xiao X.J."/>
            <person name="Lin M."/>
            <person name="Wu X.Y."/>
            <person name="Wu W.L."/>
            <person name="Chen Y.Y."/>
            <person name="Chang S.B."/>
            <person name="Sakamoto S."/>
            <person name="Ohme-Takagi M."/>
            <person name="Yagi M."/>
            <person name="Zeng S.J."/>
            <person name="Shen C.Y."/>
            <person name="Yeh C.M."/>
            <person name="Luo Y.B."/>
            <person name="Tsai W.C."/>
            <person name="Van de Peer Y."/>
            <person name="Liu Z.J."/>
        </authorList>
    </citation>
    <scope>NUCLEOTIDE SEQUENCE [LARGE SCALE GENOMIC DNA]</scope>
    <source>
        <strain evidence="3">cv. Shenzhen</strain>
        <tissue evidence="2">Stem</tissue>
    </source>
</reference>
<feature type="compositionally biased region" description="Acidic residues" evidence="1">
    <location>
        <begin position="353"/>
        <end position="363"/>
    </location>
</feature>
<feature type="compositionally biased region" description="Polar residues" evidence="1">
    <location>
        <begin position="1"/>
        <end position="17"/>
    </location>
</feature>
<feature type="compositionally biased region" description="Basic and acidic residues" evidence="1">
    <location>
        <begin position="73"/>
        <end position="82"/>
    </location>
</feature>
<dbReference type="Proteomes" id="UP000236161">
    <property type="component" value="Unassembled WGS sequence"/>
</dbReference>
<evidence type="ECO:0000313" key="2">
    <source>
        <dbReference type="EMBL" id="PKA51640.1"/>
    </source>
</evidence>
<evidence type="ECO:0000256" key="1">
    <source>
        <dbReference type="SAM" id="MobiDB-lite"/>
    </source>
</evidence>
<accession>A0A2I0A7V5</accession>
<proteinExistence type="predicted"/>